<organism evidence="5 6">
    <name type="scientific">Deinococcus sedimenti</name>
    <dbReference type="NCBI Taxonomy" id="1867090"/>
    <lineage>
        <taxon>Bacteria</taxon>
        <taxon>Thermotogati</taxon>
        <taxon>Deinococcota</taxon>
        <taxon>Deinococci</taxon>
        <taxon>Deinococcales</taxon>
        <taxon>Deinococcaceae</taxon>
        <taxon>Deinococcus</taxon>
    </lineage>
</organism>
<accession>A0ABQ2S385</accession>
<dbReference type="PROSITE" id="PS50995">
    <property type="entry name" value="HTH_MARR_2"/>
    <property type="match status" value="1"/>
</dbReference>
<protein>
    <recommendedName>
        <fullName evidence="4">HTH marR-type domain-containing protein</fullName>
    </recommendedName>
</protein>
<evidence type="ECO:0000256" key="3">
    <source>
        <dbReference type="ARBA" id="ARBA00023163"/>
    </source>
</evidence>
<reference evidence="6" key="1">
    <citation type="journal article" date="2019" name="Int. J. Syst. Evol. Microbiol.">
        <title>The Global Catalogue of Microorganisms (GCM) 10K type strain sequencing project: providing services to taxonomists for standard genome sequencing and annotation.</title>
        <authorList>
            <consortium name="The Broad Institute Genomics Platform"/>
            <consortium name="The Broad Institute Genome Sequencing Center for Infectious Disease"/>
            <person name="Wu L."/>
            <person name="Ma J."/>
        </authorList>
    </citation>
    <scope>NUCLEOTIDE SEQUENCE [LARGE SCALE GENOMIC DNA]</scope>
    <source>
        <strain evidence="6">JCM 31405</strain>
    </source>
</reference>
<dbReference type="Gene3D" id="1.10.10.10">
    <property type="entry name" value="Winged helix-like DNA-binding domain superfamily/Winged helix DNA-binding domain"/>
    <property type="match status" value="1"/>
</dbReference>
<name>A0ABQ2S385_9DEIO</name>
<feature type="domain" description="HTH marR-type" evidence="4">
    <location>
        <begin position="15"/>
        <end position="145"/>
    </location>
</feature>
<dbReference type="SMART" id="SM00347">
    <property type="entry name" value="HTH_MARR"/>
    <property type="match status" value="1"/>
</dbReference>
<gene>
    <name evidence="5" type="ORF">GCM10008960_19720</name>
</gene>
<keyword evidence="3" id="KW-0804">Transcription</keyword>
<keyword evidence="6" id="KW-1185">Reference proteome</keyword>
<dbReference type="SUPFAM" id="SSF46785">
    <property type="entry name" value="Winged helix' DNA-binding domain"/>
    <property type="match status" value="1"/>
</dbReference>
<evidence type="ECO:0000313" key="6">
    <source>
        <dbReference type="Proteomes" id="UP000644548"/>
    </source>
</evidence>
<dbReference type="InterPro" id="IPR000835">
    <property type="entry name" value="HTH_MarR-typ"/>
</dbReference>
<dbReference type="Proteomes" id="UP000644548">
    <property type="component" value="Unassembled WGS sequence"/>
</dbReference>
<evidence type="ECO:0000256" key="1">
    <source>
        <dbReference type="ARBA" id="ARBA00023015"/>
    </source>
</evidence>
<sequence length="162" mass="17581">MTVDQHNEVAADREAGALLRTVTRLFTELQQRNFACCDVQSSTQCLILSTLHREGPQTLTALTRSLNLDKAWLSRSTDDLAQDGHLIKAPHPSDRRALLLQLTEAGQDAARTLDTNLNAQSARVLARLPTGDRDQALRLLGTLSAALEAELHGDPTEAGCAC</sequence>
<comment type="caution">
    <text evidence="5">The sequence shown here is derived from an EMBL/GenBank/DDBJ whole genome shotgun (WGS) entry which is preliminary data.</text>
</comment>
<keyword evidence="2" id="KW-0238">DNA-binding</keyword>
<dbReference type="InterPro" id="IPR036390">
    <property type="entry name" value="WH_DNA-bd_sf"/>
</dbReference>
<evidence type="ECO:0000259" key="4">
    <source>
        <dbReference type="PROSITE" id="PS50995"/>
    </source>
</evidence>
<evidence type="ECO:0000313" key="5">
    <source>
        <dbReference type="EMBL" id="GGR92779.1"/>
    </source>
</evidence>
<evidence type="ECO:0000256" key="2">
    <source>
        <dbReference type="ARBA" id="ARBA00023125"/>
    </source>
</evidence>
<dbReference type="PANTHER" id="PTHR42756:SF1">
    <property type="entry name" value="TRANSCRIPTIONAL REPRESSOR OF EMRAB OPERON"/>
    <property type="match status" value="1"/>
</dbReference>
<dbReference type="RefSeq" id="WP_189073000.1">
    <property type="nucleotide sequence ID" value="NZ_BMQN01000003.1"/>
</dbReference>
<dbReference type="InterPro" id="IPR036388">
    <property type="entry name" value="WH-like_DNA-bd_sf"/>
</dbReference>
<proteinExistence type="predicted"/>
<dbReference type="EMBL" id="BMQN01000003">
    <property type="protein sequence ID" value="GGR92779.1"/>
    <property type="molecule type" value="Genomic_DNA"/>
</dbReference>
<keyword evidence="1" id="KW-0805">Transcription regulation</keyword>
<dbReference type="PANTHER" id="PTHR42756">
    <property type="entry name" value="TRANSCRIPTIONAL REGULATOR, MARR"/>
    <property type="match status" value="1"/>
</dbReference>
<dbReference type="Pfam" id="PF01047">
    <property type="entry name" value="MarR"/>
    <property type="match status" value="1"/>
</dbReference>